<keyword evidence="4" id="KW-0997">Cell inner membrane</keyword>
<dbReference type="Pfam" id="PF04143">
    <property type="entry name" value="Sulf_transp"/>
    <property type="match status" value="1"/>
</dbReference>
<organism evidence="10 11">
    <name type="scientific">Neptunomonas phycophila</name>
    <dbReference type="NCBI Taxonomy" id="1572645"/>
    <lineage>
        <taxon>Bacteria</taxon>
        <taxon>Pseudomonadati</taxon>
        <taxon>Pseudomonadota</taxon>
        <taxon>Gammaproteobacteria</taxon>
        <taxon>Oceanospirillales</taxon>
        <taxon>Oceanospirillaceae</taxon>
        <taxon>Neptunomonas</taxon>
    </lineage>
</organism>
<reference evidence="10" key="1">
    <citation type="submission" date="2023-07" db="EMBL/GenBank/DDBJ databases">
        <title>Genome content predicts the carbon catabolic preferences of heterotrophic bacteria.</title>
        <authorList>
            <person name="Gralka M."/>
        </authorList>
    </citation>
    <scope>NUCLEOTIDE SEQUENCE</scope>
    <source>
        <strain evidence="10">I2M16</strain>
    </source>
</reference>
<name>A0AAW7XET6_9GAMM</name>
<keyword evidence="6 9" id="KW-1133">Transmembrane helix</keyword>
<comment type="subcellular location">
    <subcellularLocation>
        <location evidence="1">Cell inner membrane</location>
        <topology evidence="1">Multi-pass membrane protein</topology>
    </subcellularLocation>
</comment>
<feature type="transmembrane region" description="Helical" evidence="9">
    <location>
        <begin position="109"/>
        <end position="129"/>
    </location>
</feature>
<sequence>MTVDWINFMPIQALIGGLLIGSSAGLLLVINGQIAGISGITSRLLEKVIPHKSSSNAAEAPVSLFSNWRILFLLGLLSAPLLYSLTFQLMGSPPTSSLPTNPASENMNLVYFGLLAGGSFLTGLGARLANGCTSGHGVCGLARLSKRSFVAVGCFVSSAIATFYVAHYLLHWI</sequence>
<keyword evidence="2" id="KW-0813">Transport</keyword>
<evidence type="ECO:0000313" key="10">
    <source>
        <dbReference type="EMBL" id="MDO6452729.1"/>
    </source>
</evidence>
<evidence type="ECO:0000256" key="5">
    <source>
        <dbReference type="ARBA" id="ARBA00022692"/>
    </source>
</evidence>
<comment type="similarity">
    <text evidence="8">Belongs to the TsuA/YedE (TC 9.B.102) family.</text>
</comment>
<dbReference type="GO" id="GO:0005886">
    <property type="term" value="C:plasma membrane"/>
    <property type="evidence" value="ECO:0007669"/>
    <property type="project" value="UniProtKB-SubCell"/>
</dbReference>
<dbReference type="AlphaFoldDB" id="A0AAW7XET6"/>
<proteinExistence type="inferred from homology"/>
<evidence type="ECO:0000256" key="8">
    <source>
        <dbReference type="ARBA" id="ARBA00035655"/>
    </source>
</evidence>
<feature type="transmembrane region" description="Helical" evidence="9">
    <location>
        <begin position="70"/>
        <end position="89"/>
    </location>
</feature>
<feature type="transmembrane region" description="Helical" evidence="9">
    <location>
        <begin position="6"/>
        <end position="30"/>
    </location>
</feature>
<comment type="caution">
    <text evidence="10">The sequence shown here is derived from an EMBL/GenBank/DDBJ whole genome shotgun (WGS) entry which is preliminary data.</text>
</comment>
<gene>
    <name evidence="10" type="ORF">Q4490_04040</name>
</gene>
<evidence type="ECO:0000256" key="9">
    <source>
        <dbReference type="SAM" id="Phobius"/>
    </source>
</evidence>
<dbReference type="EMBL" id="JAUOPG010000002">
    <property type="protein sequence ID" value="MDO6452729.1"/>
    <property type="molecule type" value="Genomic_DNA"/>
</dbReference>
<dbReference type="PANTHER" id="PTHR30574">
    <property type="entry name" value="INNER MEMBRANE PROTEIN YEDE"/>
    <property type="match status" value="1"/>
</dbReference>
<protein>
    <submittedName>
        <fullName evidence="10">YeeE/YedE thiosulfate transporter family protein</fullName>
    </submittedName>
</protein>
<evidence type="ECO:0000256" key="4">
    <source>
        <dbReference type="ARBA" id="ARBA00022519"/>
    </source>
</evidence>
<evidence type="ECO:0000256" key="2">
    <source>
        <dbReference type="ARBA" id="ARBA00022448"/>
    </source>
</evidence>
<evidence type="ECO:0000256" key="6">
    <source>
        <dbReference type="ARBA" id="ARBA00022989"/>
    </source>
</evidence>
<dbReference type="RefSeq" id="WP_303548730.1">
    <property type="nucleotide sequence ID" value="NZ_JAUOPG010000002.1"/>
</dbReference>
<evidence type="ECO:0000256" key="7">
    <source>
        <dbReference type="ARBA" id="ARBA00023136"/>
    </source>
</evidence>
<accession>A0AAW7XET6</accession>
<keyword evidence="3" id="KW-1003">Cell membrane</keyword>
<keyword evidence="5 9" id="KW-0812">Transmembrane</keyword>
<evidence type="ECO:0000313" key="11">
    <source>
        <dbReference type="Proteomes" id="UP001169862"/>
    </source>
</evidence>
<feature type="transmembrane region" description="Helical" evidence="9">
    <location>
        <begin position="149"/>
        <end position="170"/>
    </location>
</feature>
<dbReference type="PANTHER" id="PTHR30574:SF1">
    <property type="entry name" value="SULPHUR TRANSPORT DOMAIN-CONTAINING PROTEIN"/>
    <property type="match status" value="1"/>
</dbReference>
<evidence type="ECO:0000256" key="3">
    <source>
        <dbReference type="ARBA" id="ARBA00022475"/>
    </source>
</evidence>
<keyword evidence="7 9" id="KW-0472">Membrane</keyword>
<dbReference type="Proteomes" id="UP001169862">
    <property type="component" value="Unassembled WGS sequence"/>
</dbReference>
<evidence type="ECO:0000256" key="1">
    <source>
        <dbReference type="ARBA" id="ARBA00004429"/>
    </source>
</evidence>
<dbReference type="InterPro" id="IPR007272">
    <property type="entry name" value="Sulf_transp_TsuA/YedE"/>
</dbReference>